<dbReference type="SUPFAM" id="SSF81383">
    <property type="entry name" value="F-box domain"/>
    <property type="match status" value="1"/>
</dbReference>
<evidence type="ECO:0000313" key="1">
    <source>
        <dbReference type="EMBL" id="CAK9173804.1"/>
    </source>
</evidence>
<dbReference type="EMBL" id="CAUOFW020006214">
    <property type="protein sequence ID" value="CAK9173804.1"/>
    <property type="molecule type" value="Genomic_DNA"/>
</dbReference>
<dbReference type="PANTHER" id="PTHR32278">
    <property type="entry name" value="F-BOX DOMAIN-CONTAINING PROTEIN"/>
    <property type="match status" value="1"/>
</dbReference>
<accession>A0ABC8U1R8</accession>
<dbReference type="AlphaFoldDB" id="A0ABC8U1R8"/>
<name>A0ABC8U1R8_9AQUA</name>
<sequence>MSCFSSLPEGCISYITSFTSPRDACRVAAISSTFKSAAESDIVWEKFLPSDYPEIISRSVSPVVYSTKKELYFLLCNSPILLDEGKLSFVLNKCSGKKCYMLRAIELSIVWGGSSEYWKWTSLPESRFSVVAELLGVTWLDIGGKMKTQMLSPKTTYAVYLVFKLAKNNRGLEVPVKASVRFVAEIQDRAENSDDTVYLKLAKDRQPNGRFPQKRGDGWMEIELGQFFNDHGDDSEVEMQLKETQEHLGKSGLIVKGIELWPKE</sequence>
<keyword evidence="2" id="KW-1185">Reference proteome</keyword>
<dbReference type="InterPro" id="IPR025886">
    <property type="entry name" value="PP2-like"/>
</dbReference>
<dbReference type="PANTHER" id="PTHR32278:SF116">
    <property type="entry name" value="F-BOX PROTEIN PP2-B10-LIKE"/>
    <property type="match status" value="1"/>
</dbReference>
<gene>
    <name evidence="1" type="ORF">ILEXP_LOCUS43533</name>
</gene>
<reference evidence="1 2" key="1">
    <citation type="submission" date="2024-02" db="EMBL/GenBank/DDBJ databases">
        <authorList>
            <person name="Vignale AGUSTIN F."/>
            <person name="Sosa J E."/>
            <person name="Modenutti C."/>
        </authorList>
    </citation>
    <scope>NUCLEOTIDE SEQUENCE [LARGE SCALE GENOMIC DNA]</scope>
</reference>
<dbReference type="CDD" id="cd22162">
    <property type="entry name" value="F-box_AtSKIP3-like"/>
    <property type="match status" value="1"/>
</dbReference>
<dbReference type="Proteomes" id="UP001642360">
    <property type="component" value="Unassembled WGS sequence"/>
</dbReference>
<organism evidence="1 2">
    <name type="scientific">Ilex paraguariensis</name>
    <name type="common">yerba mate</name>
    <dbReference type="NCBI Taxonomy" id="185542"/>
    <lineage>
        <taxon>Eukaryota</taxon>
        <taxon>Viridiplantae</taxon>
        <taxon>Streptophyta</taxon>
        <taxon>Embryophyta</taxon>
        <taxon>Tracheophyta</taxon>
        <taxon>Spermatophyta</taxon>
        <taxon>Magnoliopsida</taxon>
        <taxon>eudicotyledons</taxon>
        <taxon>Gunneridae</taxon>
        <taxon>Pentapetalae</taxon>
        <taxon>asterids</taxon>
        <taxon>campanulids</taxon>
        <taxon>Aquifoliales</taxon>
        <taxon>Aquifoliaceae</taxon>
        <taxon>Ilex</taxon>
    </lineage>
</organism>
<dbReference type="InterPro" id="IPR036047">
    <property type="entry name" value="F-box-like_dom_sf"/>
</dbReference>
<proteinExistence type="predicted"/>
<comment type="caution">
    <text evidence="1">The sequence shown here is derived from an EMBL/GenBank/DDBJ whole genome shotgun (WGS) entry which is preliminary data.</text>
</comment>
<dbReference type="Pfam" id="PF14299">
    <property type="entry name" value="PP2"/>
    <property type="match status" value="1"/>
</dbReference>
<evidence type="ECO:0000313" key="2">
    <source>
        <dbReference type="Proteomes" id="UP001642360"/>
    </source>
</evidence>
<evidence type="ECO:0008006" key="3">
    <source>
        <dbReference type="Google" id="ProtNLM"/>
    </source>
</evidence>
<protein>
    <recommendedName>
        <fullName evidence="3">F-box domain-containing protein</fullName>
    </recommendedName>
</protein>
<dbReference type="Gene3D" id="1.20.1280.50">
    <property type="match status" value="1"/>
</dbReference>